<dbReference type="SUPFAM" id="SSF53738">
    <property type="entry name" value="Phosphoglucomutase, first 3 domains"/>
    <property type="match status" value="3"/>
</dbReference>
<keyword evidence="10" id="KW-0961">Cell wall biogenesis/degradation</keyword>
<name>A0A834VEA4_SARSC</name>
<dbReference type="GO" id="GO:0000287">
    <property type="term" value="F:magnesium ion binding"/>
    <property type="evidence" value="ECO:0007669"/>
    <property type="project" value="InterPro"/>
</dbReference>
<dbReference type="PANTHER" id="PTHR45955:SF1">
    <property type="entry name" value="PHOSPHOACETYLGLUCOSAMINE MUTASE"/>
    <property type="match status" value="1"/>
</dbReference>
<dbReference type="EC" id="5.4.2.3" evidence="4 14"/>
<dbReference type="PIRSF" id="PIRSF016408">
    <property type="entry name" value="PAGM"/>
    <property type="match status" value="1"/>
</dbReference>
<reference evidence="24" key="1">
    <citation type="journal article" date="2020" name="PLoS Negl. Trop. Dis.">
        <title>High-quality nuclear genome for Sarcoptes scabiei-A critical resource for a neglected parasite.</title>
        <authorList>
            <person name="Korhonen P.K."/>
            <person name="Gasser R.B."/>
            <person name="Ma G."/>
            <person name="Wang T."/>
            <person name="Stroehlein A.J."/>
            <person name="Young N.D."/>
            <person name="Ang C.S."/>
            <person name="Fernando D.D."/>
            <person name="Lu H.C."/>
            <person name="Taylor S."/>
            <person name="Reynolds S.L."/>
            <person name="Mofiz E."/>
            <person name="Najaraj S.H."/>
            <person name="Gowda H."/>
            <person name="Madugundu A."/>
            <person name="Renuse S."/>
            <person name="Holt D."/>
            <person name="Pandey A."/>
            <person name="Papenfuss A.T."/>
            <person name="Fischer K."/>
        </authorList>
    </citation>
    <scope>NUCLEOTIDE SEQUENCE [LARGE SCALE GENOMIC DNA]</scope>
</reference>
<dbReference type="Pfam" id="PF00408">
    <property type="entry name" value="PGM_PMM_IV"/>
    <property type="match status" value="1"/>
</dbReference>
<dbReference type="Proteomes" id="UP000070412">
    <property type="component" value="Unassembled WGS sequence"/>
</dbReference>
<evidence type="ECO:0000259" key="18">
    <source>
        <dbReference type="Pfam" id="PF00408"/>
    </source>
</evidence>
<evidence type="ECO:0000256" key="1">
    <source>
        <dbReference type="ARBA" id="ARBA00000558"/>
    </source>
</evidence>
<keyword evidence="24" id="KW-1185">Reference proteome</keyword>
<reference evidence="22" key="2">
    <citation type="submission" date="2020-01" db="EMBL/GenBank/DDBJ databases">
        <authorList>
            <person name="Korhonen P.K.K."/>
            <person name="Guangxu M.G."/>
            <person name="Wang T.W."/>
            <person name="Stroehlein A.J.S."/>
            <person name="Young N.D."/>
            <person name="Ang C.-S.A."/>
            <person name="Fernando D.W.F."/>
            <person name="Lu H.L."/>
            <person name="Taylor S.T."/>
            <person name="Ehtesham M.E.M."/>
            <person name="Najaraj S.H.N."/>
            <person name="Harsha G.H.G."/>
            <person name="Madugundu A.M."/>
            <person name="Renuse S.R."/>
            <person name="Holt D.H."/>
            <person name="Pandey A.P."/>
            <person name="Papenfuss A.P."/>
            <person name="Gasser R.B.G."/>
            <person name="Fischer K.F."/>
        </authorList>
    </citation>
    <scope>NUCLEOTIDE SEQUENCE</scope>
    <source>
        <strain evidence="22">SSS_KF_BRIS2020</strain>
    </source>
</reference>
<gene>
    <name evidence="22" type="ORF">SSS_8231</name>
</gene>
<keyword evidence="5" id="KW-0597">Phosphoprotein</keyword>
<dbReference type="InterPro" id="IPR049022">
    <property type="entry name" value="AMG1_III"/>
</dbReference>
<comment type="catalytic activity">
    <reaction evidence="1 14">
        <text>N-acetyl-alpha-D-glucosamine 1-phosphate = N-acetyl-D-glucosamine 6-phosphate</text>
        <dbReference type="Rhea" id="RHEA:23804"/>
        <dbReference type="ChEBI" id="CHEBI:57513"/>
        <dbReference type="ChEBI" id="CHEBI:57776"/>
        <dbReference type="EC" id="5.4.2.3"/>
    </reaction>
</comment>
<feature type="binding site" description="via phosphate group" evidence="17">
    <location>
        <position position="66"/>
    </location>
    <ligand>
        <name>Mg(2+)</name>
        <dbReference type="ChEBI" id="CHEBI:18420"/>
    </ligand>
</feature>
<dbReference type="FunFam" id="3.40.120.10:FF:000023">
    <property type="entry name" value="Phosphoacetylglucosamine mutase"/>
    <property type="match status" value="1"/>
</dbReference>
<evidence type="ECO:0000259" key="20">
    <source>
        <dbReference type="Pfam" id="PF21404"/>
    </source>
</evidence>
<evidence type="ECO:0000256" key="8">
    <source>
        <dbReference type="ARBA" id="ARBA00023235"/>
    </source>
</evidence>
<evidence type="ECO:0000256" key="3">
    <source>
        <dbReference type="ARBA" id="ARBA00010231"/>
    </source>
</evidence>
<evidence type="ECO:0000256" key="14">
    <source>
        <dbReference type="PIRNR" id="PIRNR016408"/>
    </source>
</evidence>
<dbReference type="PANTHER" id="PTHR45955">
    <property type="entry name" value="PHOSPHOACETYLGLUCOSAMINE MUTASE"/>
    <property type="match status" value="1"/>
</dbReference>
<dbReference type="SUPFAM" id="SSF55957">
    <property type="entry name" value="Phosphoglucomutase, C-terminal domain"/>
    <property type="match status" value="1"/>
</dbReference>
<feature type="active site" description="Phosphoserine intermediate" evidence="15">
    <location>
        <position position="66"/>
    </location>
</feature>
<dbReference type="Gene3D" id="3.40.120.10">
    <property type="entry name" value="Alpha-D-Glucose-1,6-Bisphosphate, subunit A, domain 3"/>
    <property type="match status" value="2"/>
</dbReference>
<evidence type="ECO:0000256" key="15">
    <source>
        <dbReference type="PIRSR" id="PIRSR016408-1"/>
    </source>
</evidence>
<feature type="domain" description="Alpha-D-phosphohexomutase alpha/beta/alpha" evidence="19">
    <location>
        <begin position="51"/>
        <end position="94"/>
    </location>
</feature>
<dbReference type="GO" id="GO:0006048">
    <property type="term" value="P:UDP-N-acetylglucosamine biosynthetic process"/>
    <property type="evidence" value="ECO:0007669"/>
    <property type="project" value="UniProtKB-UniRule"/>
</dbReference>
<evidence type="ECO:0000256" key="2">
    <source>
        <dbReference type="ARBA" id="ARBA00004865"/>
    </source>
</evidence>
<keyword evidence="6 14" id="KW-0479">Metal-binding</keyword>
<evidence type="ECO:0000313" key="24">
    <source>
        <dbReference type="Proteomes" id="UP000070412"/>
    </source>
</evidence>
<dbReference type="EMBL" id="WVUK01000062">
    <property type="protein sequence ID" value="KAF7490663.1"/>
    <property type="molecule type" value="Genomic_DNA"/>
</dbReference>
<comment type="pathway">
    <text evidence="2 14">Nucleotide-sugar biosynthesis; UDP-N-acetyl-alpha-D-glucosamine biosynthesis; N-acetyl-alpha-D-glucosamine 1-phosphate from alpha-D-glucosamine 6-phosphate (route I): step 2/2.</text>
</comment>
<feature type="binding site" evidence="16">
    <location>
        <position position="500"/>
    </location>
    <ligand>
        <name>substrate</name>
    </ligand>
</feature>
<dbReference type="AlphaFoldDB" id="A0A834VEA4"/>
<feature type="binding site" evidence="17">
    <location>
        <position position="276"/>
    </location>
    <ligand>
        <name>Mg(2+)</name>
        <dbReference type="ChEBI" id="CHEBI:18420"/>
    </ligand>
</feature>
<dbReference type="Pfam" id="PF21405">
    <property type="entry name" value="AMG1_II"/>
    <property type="match status" value="1"/>
</dbReference>
<comment type="function">
    <text evidence="13">Catalyzes the conversion of GlcNAc-6-P into GlcNAc-1-P during the synthesis of uridine diphosphate/UDP-GlcNAc, which is a biosynthetic precursor of chitin and also supplies the amino sugars for N-linked oligosaccharides of glycoproteins.</text>
</comment>
<dbReference type="CDD" id="cd03086">
    <property type="entry name" value="PGM3"/>
    <property type="match status" value="1"/>
</dbReference>
<feature type="domain" description="Phosphoacetylglucosamine mutase AMG1" evidence="21">
    <location>
        <begin position="181"/>
        <end position="281"/>
    </location>
</feature>
<keyword evidence="7 14" id="KW-0460">Magnesium</keyword>
<reference evidence="23" key="3">
    <citation type="submission" date="2022-06" db="UniProtKB">
        <authorList>
            <consortium name="EnsemblMetazoa"/>
        </authorList>
    </citation>
    <scope>IDENTIFICATION</scope>
</reference>
<dbReference type="GO" id="GO:0071555">
    <property type="term" value="P:cell wall organization"/>
    <property type="evidence" value="ECO:0007669"/>
    <property type="project" value="UniProtKB-KW"/>
</dbReference>
<comment type="similarity">
    <text evidence="3 14">Belongs to the phosphohexose mutase family.</text>
</comment>
<dbReference type="InterPro" id="IPR016055">
    <property type="entry name" value="A-D-PHexomutase_a/b/a-I/II/III"/>
</dbReference>
<evidence type="ECO:0000256" key="16">
    <source>
        <dbReference type="PIRSR" id="PIRSR016408-2"/>
    </source>
</evidence>
<dbReference type="PROSITE" id="PS00710">
    <property type="entry name" value="PGM_PMM"/>
    <property type="match status" value="1"/>
</dbReference>
<evidence type="ECO:0000259" key="21">
    <source>
        <dbReference type="Pfam" id="PF21405"/>
    </source>
</evidence>
<dbReference type="InterPro" id="IPR016657">
    <property type="entry name" value="PAGM"/>
</dbReference>
<evidence type="ECO:0000256" key="10">
    <source>
        <dbReference type="ARBA" id="ARBA00023316"/>
    </source>
</evidence>
<evidence type="ECO:0000256" key="7">
    <source>
        <dbReference type="ARBA" id="ARBA00022842"/>
    </source>
</evidence>
<evidence type="ECO:0000256" key="5">
    <source>
        <dbReference type="ARBA" id="ARBA00022553"/>
    </source>
</evidence>
<dbReference type="GO" id="GO:0004610">
    <property type="term" value="F:phosphoacetylglucosamine mutase activity"/>
    <property type="evidence" value="ECO:0007669"/>
    <property type="project" value="UniProtKB-UniRule"/>
</dbReference>
<evidence type="ECO:0000313" key="22">
    <source>
        <dbReference type="EMBL" id="KAF7490663.1"/>
    </source>
</evidence>
<dbReference type="InterPro" id="IPR005843">
    <property type="entry name" value="A-D-PHexomutase_C"/>
</dbReference>
<evidence type="ECO:0000256" key="11">
    <source>
        <dbReference type="ARBA" id="ARBA00031926"/>
    </source>
</evidence>
<sequence>MASLINLSEYLQKYPNKHPEIIQQYGTAGFRNRAENLFYVTFRTGILATFRSRMVKGVVGVMVTASHNPEHDNGLKIIEPDGSMLIQSWEKLATEIANIPDDELEQYIRNLLQRFQINLDDKCQIHLAIDTRASSPLLRQALIDGIKVARGDYIDHGLLTTPQLHYIVRCVNDPESSYGLPTEDGYYSKLCKAFLELTKNSERTLNLVIDCANGVGALKMQLLAPYLKNRITFELKNIGDGILNYKCGADYVKVHQTQPESIDLEFNQHYCSFDGDADRLVYYYRNKQDNRFHLLDGDKIAVLMARFIVEILKQSGLSDTEMVLVQTAYANGNSTKYVREKLEMKIDCVPTGVKHLHHRAKQSDIGIYFEANGHGTIIFSDEIYKKISECPNESNRKLLCLIDLINQTVGDAISDMLVVEAILENLNLTMDEWDSFYTDLPNKLLKVAVKDRSIITTTDAERRCLSPANLQNAIDKAVKEVDPINGRSFIRPSGTEDIVRIYAEASTEEQANRLANLVGNLVYDHADGIGQRF</sequence>
<dbReference type="Pfam" id="PF02878">
    <property type="entry name" value="PGM_PMM_I"/>
    <property type="match status" value="1"/>
</dbReference>
<dbReference type="InterPro" id="IPR036900">
    <property type="entry name" value="A-D-PHexomutase_C_sf"/>
</dbReference>
<dbReference type="Gene3D" id="3.30.310.50">
    <property type="entry name" value="Alpha-D-phosphohexomutase, C-terminal domain"/>
    <property type="match status" value="1"/>
</dbReference>
<evidence type="ECO:0000256" key="4">
    <source>
        <dbReference type="ARBA" id="ARBA00012731"/>
    </source>
</evidence>
<feature type="binding site" evidence="16">
    <location>
        <begin position="491"/>
        <end position="495"/>
    </location>
    <ligand>
        <name>substrate</name>
    </ligand>
</feature>
<dbReference type="InterPro" id="IPR049023">
    <property type="entry name" value="AMG1_II"/>
</dbReference>
<feature type="binding site" evidence="17">
    <location>
        <position position="274"/>
    </location>
    <ligand>
        <name>Mg(2+)</name>
        <dbReference type="ChEBI" id="CHEBI:18420"/>
    </ligand>
</feature>
<evidence type="ECO:0000256" key="13">
    <source>
        <dbReference type="ARBA" id="ARBA00059527"/>
    </source>
</evidence>
<dbReference type="InterPro" id="IPR016066">
    <property type="entry name" value="A-D-PHexomutase_CS"/>
</dbReference>
<evidence type="ECO:0000313" key="23">
    <source>
        <dbReference type="EnsemblMetazoa" id="KAF7490663.1"/>
    </source>
</evidence>
<feature type="domain" description="Alpha-D-phosphohexomutase C-terminal" evidence="18">
    <location>
        <begin position="467"/>
        <end position="516"/>
    </location>
</feature>
<comment type="cofactor">
    <cofactor evidence="14 17">
        <name>Mg(2+)</name>
        <dbReference type="ChEBI" id="CHEBI:18420"/>
    </cofactor>
    <text evidence="14 17">Binds 1 Mg(2+) ion per subunit.</text>
</comment>
<evidence type="ECO:0000256" key="9">
    <source>
        <dbReference type="ARBA" id="ARBA00023277"/>
    </source>
</evidence>
<comment type="function">
    <text evidence="14">Catalyzes the conversion of GlcNAc-6-P into GlcNAc-1-P during the synthesis of uridine diphosphate/UDP-GlcNAc, a sugar nucleotide critical to multiple glycosylation pathways including protein N- and O-glycosylation.</text>
</comment>
<feature type="binding site" evidence="16">
    <location>
        <begin position="370"/>
        <end position="372"/>
    </location>
    <ligand>
        <name>substrate</name>
    </ligand>
</feature>
<dbReference type="OrthoDB" id="1928at2759"/>
<feature type="domain" description="Phosphoacetylglucosamine mutase AMG1" evidence="20">
    <location>
        <begin position="296"/>
        <end position="426"/>
    </location>
</feature>
<evidence type="ECO:0000259" key="19">
    <source>
        <dbReference type="Pfam" id="PF02878"/>
    </source>
</evidence>
<organism evidence="22">
    <name type="scientific">Sarcoptes scabiei</name>
    <name type="common">Itch mite</name>
    <name type="synonym">Acarus scabiei</name>
    <dbReference type="NCBI Taxonomy" id="52283"/>
    <lineage>
        <taxon>Eukaryota</taxon>
        <taxon>Metazoa</taxon>
        <taxon>Ecdysozoa</taxon>
        <taxon>Arthropoda</taxon>
        <taxon>Chelicerata</taxon>
        <taxon>Arachnida</taxon>
        <taxon>Acari</taxon>
        <taxon>Acariformes</taxon>
        <taxon>Sarcoptiformes</taxon>
        <taxon>Astigmata</taxon>
        <taxon>Psoroptidia</taxon>
        <taxon>Sarcoptoidea</taxon>
        <taxon>Sarcoptidae</taxon>
        <taxon>Sarcoptinae</taxon>
        <taxon>Sarcoptes</taxon>
    </lineage>
</organism>
<proteinExistence type="inferred from homology"/>
<dbReference type="FunFam" id="3.30.310.50:FF:000003">
    <property type="entry name" value="Phosphoacetylglucosamine mutase"/>
    <property type="match status" value="1"/>
</dbReference>
<dbReference type="EnsemblMetazoa" id="SSS_8231s_mrna">
    <property type="protein sequence ID" value="KAF7490663.1"/>
    <property type="gene ID" value="SSS_8231"/>
</dbReference>
<evidence type="ECO:0000256" key="12">
    <source>
        <dbReference type="ARBA" id="ARBA00032065"/>
    </source>
</evidence>
<evidence type="ECO:0000256" key="17">
    <source>
        <dbReference type="PIRSR" id="PIRSR016408-3"/>
    </source>
</evidence>
<protein>
    <recommendedName>
        <fullName evidence="4 14">Phosphoacetylglucosamine mutase</fullName>
        <shortName evidence="14">PAGM</shortName>
        <ecNumber evidence="4 14">5.4.2.3</ecNumber>
    </recommendedName>
    <alternativeName>
        <fullName evidence="12 14">Acetylglucosamine phosphomutase</fullName>
    </alternativeName>
    <alternativeName>
        <fullName evidence="11 14">N-acetylglucosamine-phosphate mutase</fullName>
    </alternativeName>
</protein>
<feature type="binding site" evidence="17">
    <location>
        <position position="278"/>
    </location>
    <ligand>
        <name>Mg(2+)</name>
        <dbReference type="ChEBI" id="CHEBI:18420"/>
    </ligand>
</feature>
<dbReference type="UniPathway" id="UPA00113">
    <property type="reaction ID" value="UER00530"/>
</dbReference>
<dbReference type="InterPro" id="IPR005844">
    <property type="entry name" value="A-D-PHexomutase_a/b/a-I"/>
</dbReference>
<evidence type="ECO:0000256" key="6">
    <source>
        <dbReference type="ARBA" id="ARBA00022723"/>
    </source>
</evidence>
<accession>A0A834VEA4</accession>
<keyword evidence="8 14" id="KW-0413">Isomerase</keyword>
<dbReference type="FunFam" id="3.40.120.10:FF:000013">
    <property type="entry name" value="Phosphoacetylglucosamine mutase"/>
    <property type="match status" value="1"/>
</dbReference>
<dbReference type="GO" id="GO:0005975">
    <property type="term" value="P:carbohydrate metabolic process"/>
    <property type="evidence" value="ECO:0007669"/>
    <property type="project" value="InterPro"/>
</dbReference>
<dbReference type="Pfam" id="PF21404">
    <property type="entry name" value="AMG1_III"/>
    <property type="match status" value="1"/>
</dbReference>
<keyword evidence="9" id="KW-0119">Carbohydrate metabolism</keyword>